<name>A0ABV0FWJ8_9BURK</name>
<comment type="caution">
    <text evidence="9">The sequence shown here is derived from an EMBL/GenBank/DDBJ whole genome shotgun (WGS) entry which is preliminary data.</text>
</comment>
<reference evidence="9 10" key="1">
    <citation type="submission" date="2024-05" db="EMBL/GenBank/DDBJ databases">
        <title>Roseateles sp. DJS-2-20 16S ribosomal RNA gene Genome sequencing and assembly.</title>
        <authorList>
            <person name="Woo H."/>
        </authorList>
    </citation>
    <scope>NUCLEOTIDE SEQUENCE [LARGE SCALE GENOMIC DNA]</scope>
    <source>
        <strain evidence="9 10">DJS-2-20</strain>
    </source>
</reference>
<dbReference type="Proteomes" id="UP001495147">
    <property type="component" value="Unassembled WGS sequence"/>
</dbReference>
<evidence type="ECO:0000256" key="2">
    <source>
        <dbReference type="ARBA" id="ARBA00022801"/>
    </source>
</evidence>
<evidence type="ECO:0000256" key="3">
    <source>
        <dbReference type="ARBA" id="ARBA00023277"/>
    </source>
</evidence>
<dbReference type="InterPro" id="IPR015943">
    <property type="entry name" value="WD40/YVTN_repeat-like_dom_sf"/>
</dbReference>
<evidence type="ECO:0000256" key="4">
    <source>
        <dbReference type="ARBA" id="ARBA00023295"/>
    </source>
</evidence>
<dbReference type="PANTHER" id="PTHR43739">
    <property type="entry name" value="XYLOGLUCANASE (EUROFUNG)"/>
    <property type="match status" value="1"/>
</dbReference>
<evidence type="ECO:0000256" key="1">
    <source>
        <dbReference type="ARBA" id="ARBA00022729"/>
    </source>
</evidence>
<feature type="chain" id="PRO_5047339501" description="Exo-alpha-sialidase" evidence="8">
    <location>
        <begin position="28"/>
        <end position="777"/>
    </location>
</feature>
<evidence type="ECO:0000256" key="5">
    <source>
        <dbReference type="ARBA" id="ARBA00023326"/>
    </source>
</evidence>
<evidence type="ECO:0000256" key="7">
    <source>
        <dbReference type="SAM" id="MobiDB-lite"/>
    </source>
</evidence>
<evidence type="ECO:0000313" key="10">
    <source>
        <dbReference type="Proteomes" id="UP001495147"/>
    </source>
</evidence>
<organism evidence="9 10">
    <name type="scientific">Roseateles paludis</name>
    <dbReference type="NCBI Taxonomy" id="3145238"/>
    <lineage>
        <taxon>Bacteria</taxon>
        <taxon>Pseudomonadati</taxon>
        <taxon>Pseudomonadota</taxon>
        <taxon>Betaproteobacteria</taxon>
        <taxon>Burkholderiales</taxon>
        <taxon>Sphaerotilaceae</taxon>
        <taxon>Roseateles</taxon>
    </lineage>
</organism>
<keyword evidence="1 8" id="KW-0732">Signal</keyword>
<dbReference type="Gene3D" id="2.130.10.10">
    <property type="entry name" value="YVTN repeat-like/Quinoprotein amine dehydrogenase"/>
    <property type="match status" value="2"/>
</dbReference>
<comment type="similarity">
    <text evidence="6">Belongs to the glycosyl hydrolase 74 family.</text>
</comment>
<evidence type="ECO:0008006" key="11">
    <source>
        <dbReference type="Google" id="ProtNLM"/>
    </source>
</evidence>
<protein>
    <recommendedName>
        <fullName evidence="11">Exo-alpha-sialidase</fullName>
    </recommendedName>
</protein>
<dbReference type="SUPFAM" id="SSF110296">
    <property type="entry name" value="Oligoxyloglucan reducing end-specific cellobiohydrolase"/>
    <property type="match status" value="2"/>
</dbReference>
<feature type="signal peptide" evidence="8">
    <location>
        <begin position="1"/>
        <end position="27"/>
    </location>
</feature>
<evidence type="ECO:0000256" key="6">
    <source>
        <dbReference type="ARBA" id="ARBA00037986"/>
    </source>
</evidence>
<sequence>MPHASRLLAALSFATATLLNAAQVAQAAPPTKPVPSVPYSWRNVAIVGGGFVDGFAFHPSVPGLLYARTDMGGAYRRDSGRDGSDAAWQPLMDFLPLADVNLMGVESLAIDPSDPSRVYFACGTYTLPSVPNGALLRSRDRGRTFERTPLPFKLGGNEGGRGNGERLAVDPMDGRVLFIASRNAGLWKSSDHGASFQRVDSFPDSAWQRLPVDGPPPAWGGSDGRSTPVFVLFDARGSSKGAPTKTIYVGIATKTRPSLWRSQDAGATWAPVAGSPQEHRPHRAALASDGQLYITYASEPGPGGKHFGGAVWRFDTAQGSWTEITPEPELARTASGYTGVSVDAKAPRHLLVSSVGRPGGEDMFRSTDGGATWRALVHAGSNSAVFDPVDAPYVADTGLHWLHDIQINPHDPDNAVVTIGYGLWETNNLRAADRGEPTRWRMKARGIEETVPLAFHSPTQGVPLISGIGDYSGFVHTDLDRPAPGNPKPPFFGNTHDVAGGELAPNVVVRIGHGRNGSKHLGYSLDGGATWQEPATVPDPKANEGFLAVSADGKTWIWTPKAGREWGVPQRTTDRGATWTPIDSLPKGTRVVADRVNPQRFHAMGLFDDQLYASTDGGQSFQARALSLPDGKVERPGAGSHNASGRGDDRGGQDKLYATPGREGDLWVAAFHGLYRAADGKAFQRLPGVTEIHAFGFGRAAPGRKEPAVYLMGTVSNKHGLYQSIDGGQTWRRINDDAHQWGLVLQVSGDPKTFGRVYVGTHGRGAIYGDPATPAKP</sequence>
<gene>
    <name evidence="9" type="ORF">ABDJ85_02425</name>
</gene>
<dbReference type="InterPro" id="IPR052025">
    <property type="entry name" value="Xyloglucanase_GH74"/>
</dbReference>
<dbReference type="PANTHER" id="PTHR43739:SF2">
    <property type="entry name" value="OLIGOXYLOGLUCAN-REDUCING END-SPECIFIC XYLOGLUCANASE-RELATED"/>
    <property type="match status" value="1"/>
</dbReference>
<keyword evidence="4" id="KW-0326">Glycosidase</keyword>
<keyword evidence="5" id="KW-0624">Polysaccharide degradation</keyword>
<keyword evidence="10" id="KW-1185">Reference proteome</keyword>
<evidence type="ECO:0000313" key="9">
    <source>
        <dbReference type="EMBL" id="MEO3690303.1"/>
    </source>
</evidence>
<accession>A0ABV0FWJ8</accession>
<keyword evidence="2" id="KW-0378">Hydrolase</keyword>
<proteinExistence type="inferred from homology"/>
<evidence type="ECO:0000256" key="8">
    <source>
        <dbReference type="SAM" id="SignalP"/>
    </source>
</evidence>
<dbReference type="CDD" id="cd15482">
    <property type="entry name" value="Sialidase_non-viral"/>
    <property type="match status" value="1"/>
</dbReference>
<dbReference type="EMBL" id="JBDPZD010000001">
    <property type="protein sequence ID" value="MEO3690303.1"/>
    <property type="molecule type" value="Genomic_DNA"/>
</dbReference>
<dbReference type="RefSeq" id="WP_347703135.1">
    <property type="nucleotide sequence ID" value="NZ_JBDPZD010000001.1"/>
</dbReference>
<keyword evidence="3" id="KW-0119">Carbohydrate metabolism</keyword>
<feature type="region of interest" description="Disordered" evidence="7">
    <location>
        <begin position="629"/>
        <end position="656"/>
    </location>
</feature>